<evidence type="ECO:0000313" key="2">
    <source>
        <dbReference type="EMBL" id="TCK58399.1"/>
    </source>
</evidence>
<accession>A0A4R1K5S7</accession>
<feature type="transmembrane region" description="Helical" evidence="1">
    <location>
        <begin position="96"/>
        <end position="116"/>
    </location>
</feature>
<dbReference type="EMBL" id="SMGG01000007">
    <property type="protein sequence ID" value="TCK58399.1"/>
    <property type="molecule type" value="Genomic_DNA"/>
</dbReference>
<feature type="transmembrane region" description="Helical" evidence="1">
    <location>
        <begin position="199"/>
        <end position="218"/>
    </location>
</feature>
<gene>
    <name evidence="2" type="ORF">C8D98_2601</name>
</gene>
<reference evidence="2 3" key="1">
    <citation type="submission" date="2019-03" db="EMBL/GenBank/DDBJ databases">
        <title>Genomic Encyclopedia of Type Strains, Phase IV (KMG-IV): sequencing the most valuable type-strain genomes for metagenomic binning, comparative biology and taxonomic classification.</title>
        <authorList>
            <person name="Goeker M."/>
        </authorList>
    </citation>
    <scope>NUCLEOTIDE SEQUENCE [LARGE SCALE GENOMIC DNA]</scope>
    <source>
        <strain evidence="2 3">DSM 24984</strain>
    </source>
</reference>
<dbReference type="Proteomes" id="UP000294614">
    <property type="component" value="Unassembled WGS sequence"/>
</dbReference>
<dbReference type="OrthoDB" id="5393855at2"/>
<feature type="transmembrane region" description="Helical" evidence="1">
    <location>
        <begin position="137"/>
        <end position="159"/>
    </location>
</feature>
<comment type="caution">
    <text evidence="2">The sequence shown here is derived from an EMBL/GenBank/DDBJ whole genome shotgun (WGS) entry which is preliminary data.</text>
</comment>
<organism evidence="2 3">
    <name type="scientific">Seleniivibrio woodruffii</name>
    <dbReference type="NCBI Taxonomy" id="1078050"/>
    <lineage>
        <taxon>Bacteria</taxon>
        <taxon>Pseudomonadati</taxon>
        <taxon>Deferribacterota</taxon>
        <taxon>Deferribacteres</taxon>
        <taxon>Deferribacterales</taxon>
        <taxon>Geovibrionaceae</taxon>
        <taxon>Seleniivibrio</taxon>
    </lineage>
</organism>
<evidence type="ECO:0000313" key="3">
    <source>
        <dbReference type="Proteomes" id="UP000294614"/>
    </source>
</evidence>
<evidence type="ECO:0000256" key="1">
    <source>
        <dbReference type="SAM" id="Phobius"/>
    </source>
</evidence>
<proteinExistence type="predicted"/>
<protein>
    <submittedName>
        <fullName evidence="2">Uncharacterized protein</fullName>
    </submittedName>
</protein>
<name>A0A4R1K5S7_9BACT</name>
<keyword evidence="1" id="KW-1133">Transmembrane helix</keyword>
<sequence>MAEQVIPMDTEGTRKKPVGLLEAVSEIQLYYVAESGGSELPEHYVTLERQMEYFVIGFKSVLHGGLFTILFMPLLIGVLDDKIHIFGHVHRTMLDNVYMFAMTLLFSLSYAFFYVYSSGFNAGAVTRKMILNLYGGVTFGSILKAIVSIIVYHIFYFYVVTDRNVFVVLQNLRFIRAHVRNDIFYWIHDTKDVLISSSMWVFFTSLCTVIMCWIAYFVSENRKKSKEKEYGWK</sequence>
<dbReference type="AlphaFoldDB" id="A0A4R1K5S7"/>
<keyword evidence="1" id="KW-0812">Transmembrane</keyword>
<keyword evidence="3" id="KW-1185">Reference proteome</keyword>
<dbReference type="RefSeq" id="WP_132874568.1">
    <property type="nucleotide sequence ID" value="NZ_SMGG01000007.1"/>
</dbReference>
<keyword evidence="1" id="KW-0472">Membrane</keyword>
<feature type="transmembrane region" description="Helical" evidence="1">
    <location>
        <begin position="53"/>
        <end position="76"/>
    </location>
</feature>